<name>A0A6A4SN07_SCOMX</name>
<gene>
    <name evidence="1" type="ORF">F2P81_013396</name>
</gene>
<organism evidence="1 2">
    <name type="scientific">Scophthalmus maximus</name>
    <name type="common">Turbot</name>
    <name type="synonym">Psetta maxima</name>
    <dbReference type="NCBI Taxonomy" id="52904"/>
    <lineage>
        <taxon>Eukaryota</taxon>
        <taxon>Metazoa</taxon>
        <taxon>Chordata</taxon>
        <taxon>Craniata</taxon>
        <taxon>Vertebrata</taxon>
        <taxon>Euteleostomi</taxon>
        <taxon>Actinopterygii</taxon>
        <taxon>Neopterygii</taxon>
        <taxon>Teleostei</taxon>
        <taxon>Neoteleostei</taxon>
        <taxon>Acanthomorphata</taxon>
        <taxon>Carangaria</taxon>
        <taxon>Pleuronectiformes</taxon>
        <taxon>Pleuronectoidei</taxon>
        <taxon>Scophthalmidae</taxon>
        <taxon>Scophthalmus</taxon>
    </lineage>
</organism>
<proteinExistence type="predicted"/>
<comment type="caution">
    <text evidence="1">The sequence shown here is derived from an EMBL/GenBank/DDBJ whole genome shotgun (WGS) entry which is preliminary data.</text>
</comment>
<sequence length="200" mass="22473">MPLAHQSLKPVLMNVIPFSTRSPETTAENTFRLSAAGCGGRKKWRRRGQALRRNSGDEAVTENVILRLSAIYSKHQYAFNGANLINTQTNSSCRIFTRFSRMSSVEHTVHSVPPRSRTSDLISVGSGRLKFMNACGSGAFPLKQRRRLLQLIARDCWPEKKKNDIYLLFTVIIPLQICQNRTAVKDVAGADHAINFLLRC</sequence>
<dbReference type="Proteomes" id="UP000438429">
    <property type="component" value="Unassembled WGS sequence"/>
</dbReference>
<protein>
    <submittedName>
        <fullName evidence="1">Uncharacterized protein</fullName>
    </submittedName>
</protein>
<dbReference type="EMBL" id="VEVO01000012">
    <property type="protein sequence ID" value="KAF0033330.1"/>
    <property type="molecule type" value="Genomic_DNA"/>
</dbReference>
<evidence type="ECO:0000313" key="1">
    <source>
        <dbReference type="EMBL" id="KAF0033330.1"/>
    </source>
</evidence>
<reference evidence="1 2" key="1">
    <citation type="submission" date="2019-06" db="EMBL/GenBank/DDBJ databases">
        <title>Draft genomes of female and male turbot (Scophthalmus maximus).</title>
        <authorList>
            <person name="Xu H."/>
            <person name="Xu X.-W."/>
            <person name="Shao C."/>
            <person name="Chen S."/>
        </authorList>
    </citation>
    <scope>NUCLEOTIDE SEQUENCE [LARGE SCALE GENOMIC DNA]</scope>
    <source>
        <strain evidence="1">Ysfricsl-2016a</strain>
        <tissue evidence="1">Blood</tissue>
    </source>
</reference>
<accession>A0A6A4SN07</accession>
<evidence type="ECO:0000313" key="2">
    <source>
        <dbReference type="Proteomes" id="UP000438429"/>
    </source>
</evidence>
<dbReference type="AlphaFoldDB" id="A0A6A4SN07"/>